<protein>
    <recommendedName>
        <fullName evidence="4">DUF4271 domain-containing protein</fullName>
    </recommendedName>
</protein>
<dbReference type="STRING" id="76123.AS203_12150"/>
<evidence type="ECO:0000256" key="1">
    <source>
        <dbReference type="SAM" id="Phobius"/>
    </source>
</evidence>
<name>A0A0S2KN56_9BACT</name>
<feature type="transmembrane region" description="Helical" evidence="1">
    <location>
        <begin position="202"/>
        <end position="227"/>
    </location>
</feature>
<dbReference type="KEGG" id="peo:AS203_12150"/>
<keyword evidence="1" id="KW-1133">Transmembrane helix</keyword>
<feature type="transmembrane region" description="Helical" evidence="1">
    <location>
        <begin position="301"/>
        <end position="320"/>
    </location>
</feature>
<feature type="transmembrane region" description="Helical" evidence="1">
    <location>
        <begin position="116"/>
        <end position="134"/>
    </location>
</feature>
<evidence type="ECO:0008006" key="4">
    <source>
        <dbReference type="Google" id="ProtNLM"/>
    </source>
</evidence>
<dbReference type="eggNOG" id="ENOG50321UV">
    <property type="taxonomic scope" value="Bacteria"/>
</dbReference>
<evidence type="ECO:0000313" key="3">
    <source>
        <dbReference type="Proteomes" id="UP000056252"/>
    </source>
</evidence>
<feature type="transmembrane region" description="Helical" evidence="1">
    <location>
        <begin position="239"/>
        <end position="262"/>
    </location>
</feature>
<reference evidence="3" key="1">
    <citation type="submission" date="2015-11" db="EMBL/GenBank/DDBJ databases">
        <authorList>
            <person name="Holder M.E."/>
            <person name="Ajami N.J."/>
            <person name="Petrosino J.F."/>
        </authorList>
    </citation>
    <scope>NUCLEOTIDE SEQUENCE [LARGE SCALE GENOMIC DNA]</scope>
    <source>
        <strain evidence="3">F0113</strain>
    </source>
</reference>
<evidence type="ECO:0000313" key="2">
    <source>
        <dbReference type="EMBL" id="ALO49737.1"/>
    </source>
</evidence>
<gene>
    <name evidence="2" type="ORF">AS203_12150</name>
</gene>
<dbReference type="InterPro" id="IPR025367">
    <property type="entry name" value="DUF4271"/>
</dbReference>
<dbReference type="RefSeq" id="WP_025065360.1">
    <property type="nucleotide sequence ID" value="NZ_CP013195.1"/>
</dbReference>
<keyword evidence="1" id="KW-0472">Membrane</keyword>
<dbReference type="Pfam" id="PF14093">
    <property type="entry name" value="DUF4271"/>
    <property type="match status" value="1"/>
</dbReference>
<keyword evidence="3" id="KW-1185">Reference proteome</keyword>
<organism evidence="2 3">
    <name type="scientific">Hoylesella enoeca</name>
    <dbReference type="NCBI Taxonomy" id="76123"/>
    <lineage>
        <taxon>Bacteria</taxon>
        <taxon>Pseudomonadati</taxon>
        <taxon>Bacteroidota</taxon>
        <taxon>Bacteroidia</taxon>
        <taxon>Bacteroidales</taxon>
        <taxon>Prevotellaceae</taxon>
        <taxon>Hoylesella</taxon>
    </lineage>
</organism>
<proteinExistence type="predicted"/>
<dbReference type="Proteomes" id="UP000056252">
    <property type="component" value="Chromosome"/>
</dbReference>
<feature type="transmembrane region" description="Helical" evidence="1">
    <location>
        <begin position="168"/>
        <end position="190"/>
    </location>
</feature>
<accession>A0A0S2KN56</accession>
<keyword evidence="1" id="KW-0812">Transmembrane</keyword>
<dbReference type="EMBL" id="CP013195">
    <property type="protein sequence ID" value="ALO49737.1"/>
    <property type="molecule type" value="Genomic_DNA"/>
</dbReference>
<sequence>MIQDDSLSTMPATVRHSGLLTPQQVLRMLPRDATPAQQDSAIQKHIKASPIHWSSCPDTLHLPGQPVGKSFRHVDLPQYYKESFFSGDSLFHPELPGGRQGVEGDPIPYTLAGDDLLTSLILGCFMLTMIALTHSRRFIVRQVKNFFYVPNEHTTVVSETTSELRFQILLVLQTCLLFSLLYFFYIRAHVASTFTVEPYQVIGIYGGIIAVYFLIKVIAYGITNWVFFDRRSNGWWMKAFLFLTSTEGVLLYPGVVLQVYFSTSLDSVVAYAIGIILLFKLLSFYKSYIIFFRRKGRFLQIFLYFCALEMLPLFSLWSVLTTATSYLKINI</sequence>
<feature type="transmembrane region" description="Helical" evidence="1">
    <location>
        <begin position="268"/>
        <end position="289"/>
    </location>
</feature>
<dbReference type="AlphaFoldDB" id="A0A0S2KN56"/>
<dbReference type="OrthoDB" id="1467217at2"/>